<evidence type="ECO:0000259" key="9">
    <source>
        <dbReference type="PROSITE" id="PS50893"/>
    </source>
</evidence>
<dbReference type="PROSITE" id="PS00211">
    <property type="entry name" value="ABC_TRANSPORTER_1"/>
    <property type="match status" value="1"/>
</dbReference>
<accession>A0A202EAN8</accession>
<dbReference type="OrthoDB" id="121502at2157"/>
<keyword evidence="6 8" id="KW-1133">Transmembrane helix</keyword>
<dbReference type="PANTHER" id="PTHR24221">
    <property type="entry name" value="ATP-BINDING CASSETTE SUB-FAMILY B"/>
    <property type="match status" value="1"/>
</dbReference>
<evidence type="ECO:0000313" key="11">
    <source>
        <dbReference type="EMBL" id="OVE85299.1"/>
    </source>
</evidence>
<dbReference type="GO" id="GO:0016020">
    <property type="term" value="C:membrane"/>
    <property type="evidence" value="ECO:0007669"/>
    <property type="project" value="UniProtKB-SubCell"/>
</dbReference>
<dbReference type="Gene3D" id="3.40.50.300">
    <property type="entry name" value="P-loop containing nucleotide triphosphate hydrolases"/>
    <property type="match status" value="1"/>
</dbReference>
<evidence type="ECO:0000256" key="1">
    <source>
        <dbReference type="ARBA" id="ARBA00004141"/>
    </source>
</evidence>
<dbReference type="PANTHER" id="PTHR24221:SF654">
    <property type="entry name" value="ATP-BINDING CASSETTE SUB-FAMILY B MEMBER 6"/>
    <property type="match status" value="1"/>
</dbReference>
<feature type="transmembrane region" description="Helical" evidence="8">
    <location>
        <begin position="196"/>
        <end position="216"/>
    </location>
</feature>
<reference evidence="11 12" key="1">
    <citation type="submission" date="2017-02" db="EMBL/GenBank/DDBJ databases">
        <title>Natronthermophilus aegyptiacus gen. nov.,sp. nov., an aerobic, extremely halophilic alkalithermophilic archaeon isolated from the athalassohaline Wadi An Natrun, Egypt.</title>
        <authorList>
            <person name="Zhao B."/>
        </authorList>
    </citation>
    <scope>NUCLEOTIDE SEQUENCE [LARGE SCALE GENOMIC DNA]</scope>
    <source>
        <strain evidence="11 12">CGMCC 1.3597</strain>
    </source>
</reference>
<comment type="subcellular location">
    <subcellularLocation>
        <location evidence="1">Membrane</location>
        <topology evidence="1">Multi-pass membrane protein</topology>
    </subcellularLocation>
</comment>
<feature type="domain" description="ABC transmembrane type-1" evidence="10">
    <location>
        <begin position="38"/>
        <end position="345"/>
    </location>
</feature>
<dbReference type="InterPro" id="IPR036640">
    <property type="entry name" value="ABC1_TM_sf"/>
</dbReference>
<evidence type="ECO:0000256" key="3">
    <source>
        <dbReference type="ARBA" id="ARBA00022692"/>
    </source>
</evidence>
<dbReference type="InterPro" id="IPR003439">
    <property type="entry name" value="ABC_transporter-like_ATP-bd"/>
</dbReference>
<dbReference type="GO" id="GO:0016887">
    <property type="term" value="F:ATP hydrolysis activity"/>
    <property type="evidence" value="ECO:0007669"/>
    <property type="project" value="InterPro"/>
</dbReference>
<keyword evidence="4" id="KW-0547">Nucleotide-binding</keyword>
<feature type="transmembrane region" description="Helical" evidence="8">
    <location>
        <begin position="173"/>
        <end position="190"/>
    </location>
</feature>
<dbReference type="RefSeq" id="WP_087713655.1">
    <property type="nucleotide sequence ID" value="NZ_MWPH01000001.1"/>
</dbReference>
<feature type="transmembrane region" description="Helical" evidence="8">
    <location>
        <begin position="90"/>
        <end position="114"/>
    </location>
</feature>
<gene>
    <name evidence="11" type="ORF">B2G88_00250</name>
</gene>
<dbReference type="FunFam" id="3.40.50.300:FF:000287">
    <property type="entry name" value="Multidrug ABC transporter ATP-binding protein"/>
    <property type="match status" value="1"/>
</dbReference>
<evidence type="ECO:0000256" key="4">
    <source>
        <dbReference type="ARBA" id="ARBA00022741"/>
    </source>
</evidence>
<feature type="transmembrane region" description="Helical" evidence="8">
    <location>
        <begin position="51"/>
        <end position="70"/>
    </location>
</feature>
<dbReference type="GO" id="GO:0140359">
    <property type="term" value="F:ABC-type transporter activity"/>
    <property type="evidence" value="ECO:0007669"/>
    <property type="project" value="InterPro"/>
</dbReference>
<dbReference type="Proteomes" id="UP000196084">
    <property type="component" value="Unassembled WGS sequence"/>
</dbReference>
<dbReference type="EMBL" id="MWPH01000001">
    <property type="protein sequence ID" value="OVE85299.1"/>
    <property type="molecule type" value="Genomic_DNA"/>
</dbReference>
<feature type="transmembrane region" description="Helical" evidence="8">
    <location>
        <begin position="282"/>
        <end position="301"/>
    </location>
</feature>
<dbReference type="InterPro" id="IPR027417">
    <property type="entry name" value="P-loop_NTPase"/>
</dbReference>
<evidence type="ECO:0000313" key="12">
    <source>
        <dbReference type="Proteomes" id="UP000196084"/>
    </source>
</evidence>
<dbReference type="InterPro" id="IPR003593">
    <property type="entry name" value="AAA+_ATPase"/>
</dbReference>
<dbReference type="Gene3D" id="1.20.1560.10">
    <property type="entry name" value="ABC transporter type 1, transmembrane domain"/>
    <property type="match status" value="1"/>
</dbReference>
<evidence type="ECO:0000256" key="8">
    <source>
        <dbReference type="SAM" id="Phobius"/>
    </source>
</evidence>
<dbReference type="Pfam" id="PF00005">
    <property type="entry name" value="ABC_tran"/>
    <property type="match status" value="1"/>
</dbReference>
<dbReference type="PROSITE" id="PS50893">
    <property type="entry name" value="ABC_TRANSPORTER_2"/>
    <property type="match status" value="1"/>
</dbReference>
<feature type="domain" description="ABC transporter" evidence="9">
    <location>
        <begin position="379"/>
        <end position="626"/>
    </location>
</feature>
<dbReference type="GO" id="GO:0005524">
    <property type="term" value="F:ATP binding"/>
    <property type="evidence" value="ECO:0007669"/>
    <property type="project" value="UniProtKB-KW"/>
</dbReference>
<keyword evidence="2" id="KW-0813">Transport</keyword>
<dbReference type="SUPFAM" id="SSF52540">
    <property type="entry name" value="P-loop containing nucleoside triphosphate hydrolases"/>
    <property type="match status" value="1"/>
</dbReference>
<dbReference type="InterPro" id="IPR039421">
    <property type="entry name" value="Type_1_exporter"/>
</dbReference>
<dbReference type="SUPFAM" id="SSF90123">
    <property type="entry name" value="ABC transporter transmembrane region"/>
    <property type="match status" value="1"/>
</dbReference>
<keyword evidence="3 8" id="KW-0812">Transmembrane</keyword>
<proteinExistence type="predicted"/>
<protein>
    <submittedName>
        <fullName evidence="11">Multidrug ABC transporter ATP-binding protein</fullName>
    </submittedName>
</protein>
<evidence type="ECO:0000259" key="10">
    <source>
        <dbReference type="PROSITE" id="PS50929"/>
    </source>
</evidence>
<keyword evidence="12" id="KW-1185">Reference proteome</keyword>
<organism evidence="11 12">
    <name type="scientific">Natronolimnobius baerhuensis</name>
    <dbReference type="NCBI Taxonomy" id="253108"/>
    <lineage>
        <taxon>Archaea</taxon>
        <taxon>Methanobacteriati</taxon>
        <taxon>Methanobacteriota</taxon>
        <taxon>Stenosarchaea group</taxon>
        <taxon>Halobacteria</taxon>
        <taxon>Halobacteriales</taxon>
        <taxon>Natrialbaceae</taxon>
        <taxon>Natronolimnobius</taxon>
    </lineage>
</organism>
<evidence type="ECO:0000256" key="5">
    <source>
        <dbReference type="ARBA" id="ARBA00022840"/>
    </source>
</evidence>
<comment type="caution">
    <text evidence="11">The sequence shown here is derived from an EMBL/GenBank/DDBJ whole genome shotgun (WGS) entry which is preliminary data.</text>
</comment>
<sequence length="642" mass="70634">MSTTEDETPFDAYREDVDRPLTRLFREYAPGYLGYFSVGMVANFIARMASLIPPLILGTAIDAIFVAPNAEAFDLPLVPSAWLPTAEIAQFQFSVAAIIISFLLVAVFTWIYGVTANLFAHSVMHTVRVDSFEKMQQLDMAFFDEKQTGEVMAVLNNDTQNLEMFLDNAIMNAARLIVMVGGIAAVLFYLNWQLAFVTLFAVPAMVVFTLWFMRVVEPRYVRQRSSVGRLNTRLENAIAGMSLTKTTSSEAYEVERVSDSSMNMFERTMDVLRLSYIYRPGMELLAGVAFAATFLVGGYWLTTNTAPGPMTGTLSVGDFVIFLMLTQRIVDPLAEVSNIVDQYENAKASSERIFGLMDIPVHVDDPDEPAALEPVQGQVAYEDVSFSYEDSEVRAGSGDETAFEETVIEDISFDAEPGETVAFVGATGAGKSTVLKLLLRLYDVQDGTIRLDGHDVREIALSDLRSAVGYVSQDTFLFDGTIADNIRYGHFDATDEDVKTAAKAAQAHEFITDLAEGYDTRVGERGVKLSGGQRQRIALARTVLADPAVLILDEATSAVDTKTELLIQQSIDELTEDRTTLAIAHRLSTVKDADTILVMDDGEIVERGSHDELLAADGQYATLWSAQAGDRERAAKALMEDD</sequence>
<dbReference type="PROSITE" id="PS50929">
    <property type="entry name" value="ABC_TM1F"/>
    <property type="match status" value="1"/>
</dbReference>
<dbReference type="AlphaFoldDB" id="A0A202EAN8"/>
<dbReference type="Pfam" id="PF00664">
    <property type="entry name" value="ABC_membrane"/>
    <property type="match status" value="1"/>
</dbReference>
<evidence type="ECO:0000256" key="6">
    <source>
        <dbReference type="ARBA" id="ARBA00022989"/>
    </source>
</evidence>
<evidence type="ECO:0000256" key="7">
    <source>
        <dbReference type="ARBA" id="ARBA00023136"/>
    </source>
</evidence>
<keyword evidence="5 11" id="KW-0067">ATP-binding</keyword>
<evidence type="ECO:0000256" key="2">
    <source>
        <dbReference type="ARBA" id="ARBA00022448"/>
    </source>
</evidence>
<dbReference type="CDD" id="cd18565">
    <property type="entry name" value="ABC_6TM_exporter_like"/>
    <property type="match status" value="1"/>
</dbReference>
<dbReference type="InterPro" id="IPR011527">
    <property type="entry name" value="ABC1_TM_dom"/>
</dbReference>
<name>A0A202EAN8_9EURY</name>
<dbReference type="InterPro" id="IPR017871">
    <property type="entry name" value="ABC_transporter-like_CS"/>
</dbReference>
<keyword evidence="7 8" id="KW-0472">Membrane</keyword>
<dbReference type="SMART" id="SM00382">
    <property type="entry name" value="AAA"/>
    <property type="match status" value="1"/>
</dbReference>